<keyword evidence="1" id="KW-1133">Transmembrane helix</keyword>
<keyword evidence="3" id="KW-1185">Reference proteome</keyword>
<dbReference type="InterPro" id="IPR025372">
    <property type="entry name" value="DUF4362"/>
</dbReference>
<sequence>MNLAKITVWCGLCAVVLVLVLVSKGLVPKRVVSEVIPRADYTVERAIQQGDVVSVGLKIHHLDQLEQFMKASKEGTPSHLRITAYTTEGYPVFTDLVFREGSIGYTYDMSRNAFGEVDREMRTDRCSRVMKKHGDGWTQYMLVDCDNLMDGMGYSILSIPAS</sequence>
<evidence type="ECO:0000256" key="1">
    <source>
        <dbReference type="SAM" id="Phobius"/>
    </source>
</evidence>
<reference evidence="2 3" key="1">
    <citation type="submission" date="2017-01" db="EMBL/GenBank/DDBJ databases">
        <title>Genome analysis of Paenibacillus selenitrireducens ES3-24.</title>
        <authorList>
            <person name="Xu D."/>
            <person name="Yao R."/>
            <person name="Zheng S."/>
        </authorList>
    </citation>
    <scope>NUCLEOTIDE SEQUENCE [LARGE SCALE GENOMIC DNA]</scope>
    <source>
        <strain evidence="2 3">ES3-24</strain>
    </source>
</reference>
<dbReference type="AlphaFoldDB" id="A0A1T2X789"/>
<name>A0A1T2X789_9BACL</name>
<evidence type="ECO:0000313" key="2">
    <source>
        <dbReference type="EMBL" id="OPA75749.1"/>
    </source>
</evidence>
<dbReference type="STRING" id="1324314.BVG16_20690"/>
<feature type="transmembrane region" description="Helical" evidence="1">
    <location>
        <begin position="6"/>
        <end position="27"/>
    </location>
</feature>
<keyword evidence="1" id="KW-0472">Membrane</keyword>
<dbReference type="RefSeq" id="WP_078501081.1">
    <property type="nucleotide sequence ID" value="NZ_MSZX01000008.1"/>
</dbReference>
<dbReference type="OrthoDB" id="1912370at2"/>
<dbReference type="EMBL" id="MSZX01000008">
    <property type="protein sequence ID" value="OPA75749.1"/>
    <property type="molecule type" value="Genomic_DNA"/>
</dbReference>
<protein>
    <recommendedName>
        <fullName evidence="4">DUF4362 domain-containing protein</fullName>
    </recommendedName>
</protein>
<proteinExistence type="predicted"/>
<comment type="caution">
    <text evidence="2">The sequence shown here is derived from an EMBL/GenBank/DDBJ whole genome shotgun (WGS) entry which is preliminary data.</text>
</comment>
<dbReference type="Pfam" id="PF14275">
    <property type="entry name" value="DUF4362"/>
    <property type="match status" value="1"/>
</dbReference>
<accession>A0A1T2X789</accession>
<evidence type="ECO:0000313" key="3">
    <source>
        <dbReference type="Proteomes" id="UP000190188"/>
    </source>
</evidence>
<keyword evidence="1" id="KW-0812">Transmembrane</keyword>
<gene>
    <name evidence="2" type="ORF">BVG16_20690</name>
</gene>
<dbReference type="Proteomes" id="UP000190188">
    <property type="component" value="Unassembled WGS sequence"/>
</dbReference>
<evidence type="ECO:0008006" key="4">
    <source>
        <dbReference type="Google" id="ProtNLM"/>
    </source>
</evidence>
<organism evidence="2 3">
    <name type="scientific">Paenibacillus selenitireducens</name>
    <dbReference type="NCBI Taxonomy" id="1324314"/>
    <lineage>
        <taxon>Bacteria</taxon>
        <taxon>Bacillati</taxon>
        <taxon>Bacillota</taxon>
        <taxon>Bacilli</taxon>
        <taxon>Bacillales</taxon>
        <taxon>Paenibacillaceae</taxon>
        <taxon>Paenibacillus</taxon>
    </lineage>
</organism>